<evidence type="ECO:0000256" key="1">
    <source>
        <dbReference type="ARBA" id="ARBA00004651"/>
    </source>
</evidence>
<evidence type="ECO:0000256" key="3">
    <source>
        <dbReference type="ARBA" id="ARBA00022448"/>
    </source>
</evidence>
<comment type="caution">
    <text evidence="9">The sequence shown here is derived from an EMBL/GenBank/DDBJ whole genome shotgun (WGS) entry which is preliminary data.</text>
</comment>
<protein>
    <submittedName>
        <fullName evidence="9">Voltage-dependent anion channel-domain-containing protein</fullName>
    </submittedName>
</protein>
<keyword evidence="4" id="KW-1003">Cell membrane</keyword>
<feature type="transmembrane region" description="Helical" evidence="8">
    <location>
        <begin position="478"/>
        <end position="507"/>
    </location>
</feature>
<proteinExistence type="inferred from homology"/>
<evidence type="ECO:0000256" key="6">
    <source>
        <dbReference type="ARBA" id="ARBA00022989"/>
    </source>
</evidence>
<sequence>MSSGQPNKRNALYFQNMAQHSSKIYEFFGVTPGFTPGQTPPISRIFNINVNATPPDVTTPPDTATAAGFIDGRVATTSDGHVPNGRPINGVVKEPALPAPPVTLRRSAFRALVQDFNPLWFTIPLNTTILSLLFRLLPSHFNFPGRSTISLVLITLALVLFAITSFLFLLRLVWFRRSAYDEISSSAGDDILPLATGEVPRGGMYGASGTGFLFLPCWPAVWLGIVAFAALDGAEAQIGNRPTSFVRFAYVGWWVGVVWTVLVFFTMLGWILSSPRAGRRTPGGQLSKIMALVVMTSVLAMVGWVGGLLGLELGGGEVISVQLLGPVVVFSFCAIGAAVVLAFFGFAVLMHELVLVTGWPPPEQTSNMFFLVGPMGQGAAASLYLGAAVERCVDIAGDRNRGSVPSPRAAQSVHVVCILLALFLVSMAVVWLVLSFMAVLFRLSRRELQWNPTLNGTVFPVASLGFAMAQLSDVLQSRFLGVLDCVLLVLSSVFFIVHLLLTFVHIFQGRLLIIREDRRLIASLD</sequence>
<dbReference type="AlphaFoldDB" id="A0AA40BZF5"/>
<comment type="similarity">
    <text evidence="2">Belongs to the tellurite-resistance/dicarboxylate transporter (TDT) family.</text>
</comment>
<dbReference type="GO" id="GO:0005886">
    <property type="term" value="C:plasma membrane"/>
    <property type="evidence" value="ECO:0007669"/>
    <property type="project" value="UniProtKB-SubCell"/>
</dbReference>
<reference evidence="9" key="1">
    <citation type="submission" date="2023-06" db="EMBL/GenBank/DDBJ databases">
        <title>Genome-scale phylogeny and comparative genomics of the fungal order Sordariales.</title>
        <authorList>
            <consortium name="Lawrence Berkeley National Laboratory"/>
            <person name="Hensen N."/>
            <person name="Bonometti L."/>
            <person name="Westerberg I."/>
            <person name="Brannstrom I.O."/>
            <person name="Guillou S."/>
            <person name="Cros-Aarteil S."/>
            <person name="Calhoun S."/>
            <person name="Haridas S."/>
            <person name="Kuo A."/>
            <person name="Mondo S."/>
            <person name="Pangilinan J."/>
            <person name="Riley R."/>
            <person name="Labutti K."/>
            <person name="Andreopoulos B."/>
            <person name="Lipzen A."/>
            <person name="Chen C."/>
            <person name="Yanf M."/>
            <person name="Daum C."/>
            <person name="Ng V."/>
            <person name="Clum A."/>
            <person name="Steindorff A."/>
            <person name="Ohm R."/>
            <person name="Martin F."/>
            <person name="Silar P."/>
            <person name="Natvig D."/>
            <person name="Lalanne C."/>
            <person name="Gautier V."/>
            <person name="Ament-Velasquez S.L."/>
            <person name="Kruys A."/>
            <person name="Hutchinson M.I."/>
            <person name="Powell A.J."/>
            <person name="Barry K."/>
            <person name="Miller A.N."/>
            <person name="Grigoriev I.V."/>
            <person name="Debuchy R."/>
            <person name="Gladieux P."/>
            <person name="Thoren M.H."/>
            <person name="Johannesson H."/>
        </authorList>
    </citation>
    <scope>NUCLEOTIDE SEQUENCE</scope>
    <source>
        <strain evidence="9">CBS 606.72</strain>
    </source>
</reference>
<evidence type="ECO:0000313" key="10">
    <source>
        <dbReference type="Proteomes" id="UP001175000"/>
    </source>
</evidence>
<dbReference type="Gene3D" id="1.50.10.150">
    <property type="entry name" value="Voltage-dependent anion channel"/>
    <property type="match status" value="1"/>
</dbReference>
<evidence type="ECO:0000313" key="9">
    <source>
        <dbReference type="EMBL" id="KAK0619084.1"/>
    </source>
</evidence>
<dbReference type="GO" id="GO:0000319">
    <property type="term" value="F:sulfite transmembrane transporter activity"/>
    <property type="evidence" value="ECO:0007669"/>
    <property type="project" value="TreeGrafter"/>
</dbReference>
<keyword evidence="10" id="KW-1185">Reference proteome</keyword>
<feature type="transmembrane region" description="Helical" evidence="8">
    <location>
        <begin position="251"/>
        <end position="272"/>
    </location>
</feature>
<feature type="transmembrane region" description="Helical" evidence="8">
    <location>
        <begin position="369"/>
        <end position="389"/>
    </location>
</feature>
<dbReference type="Pfam" id="PF03595">
    <property type="entry name" value="SLAC1"/>
    <property type="match status" value="1"/>
</dbReference>
<feature type="transmembrane region" description="Helical" evidence="8">
    <location>
        <begin position="409"/>
        <end position="441"/>
    </location>
</feature>
<feature type="transmembrane region" description="Helical" evidence="8">
    <location>
        <begin position="211"/>
        <end position="231"/>
    </location>
</feature>
<comment type="subcellular location">
    <subcellularLocation>
        <location evidence="1">Cell membrane</location>
        <topology evidence="1">Multi-pass membrane protein</topology>
    </subcellularLocation>
</comment>
<dbReference type="Proteomes" id="UP001175000">
    <property type="component" value="Unassembled WGS sequence"/>
</dbReference>
<keyword evidence="5 8" id="KW-0812">Transmembrane</keyword>
<evidence type="ECO:0000256" key="2">
    <source>
        <dbReference type="ARBA" id="ARBA00008566"/>
    </source>
</evidence>
<keyword evidence="6 8" id="KW-1133">Transmembrane helix</keyword>
<feature type="transmembrane region" description="Helical" evidence="8">
    <location>
        <begin position="119"/>
        <end position="137"/>
    </location>
</feature>
<evidence type="ECO:0000256" key="5">
    <source>
        <dbReference type="ARBA" id="ARBA00022692"/>
    </source>
</evidence>
<dbReference type="InterPro" id="IPR051629">
    <property type="entry name" value="Sulfite_efflux_TDT"/>
</dbReference>
<name>A0AA40BZF5_9PEZI</name>
<feature type="transmembrane region" description="Helical" evidence="8">
    <location>
        <begin position="323"/>
        <end position="349"/>
    </location>
</feature>
<organism evidence="9 10">
    <name type="scientific">Immersiella caudata</name>
    <dbReference type="NCBI Taxonomy" id="314043"/>
    <lineage>
        <taxon>Eukaryota</taxon>
        <taxon>Fungi</taxon>
        <taxon>Dikarya</taxon>
        <taxon>Ascomycota</taxon>
        <taxon>Pezizomycotina</taxon>
        <taxon>Sordariomycetes</taxon>
        <taxon>Sordariomycetidae</taxon>
        <taxon>Sordariales</taxon>
        <taxon>Lasiosphaeriaceae</taxon>
        <taxon>Immersiella</taxon>
    </lineage>
</organism>
<dbReference type="EMBL" id="JAULSU010000004">
    <property type="protein sequence ID" value="KAK0619084.1"/>
    <property type="molecule type" value="Genomic_DNA"/>
</dbReference>
<gene>
    <name evidence="9" type="ORF">B0T14DRAFT_565976</name>
</gene>
<dbReference type="InterPro" id="IPR038665">
    <property type="entry name" value="Voltage-dep_anion_channel_sf"/>
</dbReference>
<keyword evidence="3" id="KW-0813">Transport</keyword>
<evidence type="ECO:0000256" key="8">
    <source>
        <dbReference type="SAM" id="Phobius"/>
    </source>
</evidence>
<accession>A0AA40BZF5</accession>
<dbReference type="PANTHER" id="PTHR31686:SF3">
    <property type="entry name" value="ACID TRANSPORT PROTEIN, PUTATIVE (AFU_ORTHOLOGUE AFUA_4G09410)-RELATED"/>
    <property type="match status" value="1"/>
</dbReference>
<evidence type="ECO:0000256" key="7">
    <source>
        <dbReference type="ARBA" id="ARBA00023136"/>
    </source>
</evidence>
<dbReference type="InterPro" id="IPR004695">
    <property type="entry name" value="SLAC1/Mae1/Ssu1/TehA"/>
</dbReference>
<feature type="transmembrane region" description="Helical" evidence="8">
    <location>
        <begin position="292"/>
        <end position="311"/>
    </location>
</feature>
<feature type="transmembrane region" description="Helical" evidence="8">
    <location>
        <begin position="453"/>
        <end position="472"/>
    </location>
</feature>
<evidence type="ECO:0000256" key="4">
    <source>
        <dbReference type="ARBA" id="ARBA00022475"/>
    </source>
</evidence>
<keyword evidence="7 8" id="KW-0472">Membrane</keyword>
<dbReference type="PANTHER" id="PTHR31686">
    <property type="match status" value="1"/>
</dbReference>
<feature type="transmembrane region" description="Helical" evidence="8">
    <location>
        <begin position="149"/>
        <end position="170"/>
    </location>
</feature>